<keyword evidence="8" id="KW-1185">Reference proteome</keyword>
<evidence type="ECO:0000256" key="5">
    <source>
        <dbReference type="ARBA" id="ARBA00023274"/>
    </source>
</evidence>
<name>A0A914Z333_9BILA</name>
<dbReference type="PANTHER" id="PTHR12919:SF20">
    <property type="entry name" value="SMALL RIBOSOMAL SUBUNIT PROTEIN BS16M"/>
    <property type="match status" value="1"/>
</dbReference>
<protein>
    <recommendedName>
        <fullName evidence="6">Small ribosomal subunit protein bS16m</fullName>
    </recommendedName>
    <alternativeName>
        <fullName evidence="7">28S ribosomal protein S16, mitochondrial</fullName>
    </alternativeName>
</protein>
<dbReference type="GO" id="GO:0005763">
    <property type="term" value="C:mitochondrial small ribosomal subunit"/>
    <property type="evidence" value="ECO:0007669"/>
    <property type="project" value="TreeGrafter"/>
</dbReference>
<evidence type="ECO:0000256" key="3">
    <source>
        <dbReference type="ARBA" id="ARBA00022980"/>
    </source>
</evidence>
<proteinExistence type="inferred from homology"/>
<dbReference type="Proteomes" id="UP000887577">
    <property type="component" value="Unplaced"/>
</dbReference>
<evidence type="ECO:0000313" key="8">
    <source>
        <dbReference type="Proteomes" id="UP000887577"/>
    </source>
</evidence>
<dbReference type="Pfam" id="PF00886">
    <property type="entry name" value="Ribosomal_S16"/>
    <property type="match status" value="1"/>
</dbReference>
<dbReference type="InterPro" id="IPR023803">
    <property type="entry name" value="Ribosomal_bS16_dom_sf"/>
</dbReference>
<keyword evidence="4" id="KW-0496">Mitochondrion</keyword>
<accession>A0A914Z333</accession>
<dbReference type="PANTHER" id="PTHR12919">
    <property type="entry name" value="30S RIBOSOMAL PROTEIN S16"/>
    <property type="match status" value="1"/>
</dbReference>
<dbReference type="GO" id="GO:0032543">
    <property type="term" value="P:mitochondrial translation"/>
    <property type="evidence" value="ECO:0007669"/>
    <property type="project" value="TreeGrafter"/>
</dbReference>
<evidence type="ECO:0000256" key="6">
    <source>
        <dbReference type="ARBA" id="ARBA00035263"/>
    </source>
</evidence>
<dbReference type="AlphaFoldDB" id="A0A914Z333"/>
<evidence type="ECO:0000313" key="9">
    <source>
        <dbReference type="WBParaSite" id="PSU_v2.g6302.t1"/>
    </source>
</evidence>
<evidence type="ECO:0000256" key="2">
    <source>
        <dbReference type="ARBA" id="ARBA00006668"/>
    </source>
</evidence>
<dbReference type="InterPro" id="IPR000307">
    <property type="entry name" value="Ribosomal_bS16"/>
</dbReference>
<dbReference type="GO" id="GO:0005743">
    <property type="term" value="C:mitochondrial inner membrane"/>
    <property type="evidence" value="ECO:0007669"/>
    <property type="project" value="UniProtKB-ARBA"/>
</dbReference>
<dbReference type="WBParaSite" id="PSU_v2.g6302.t1">
    <property type="protein sequence ID" value="PSU_v2.g6302.t1"/>
    <property type="gene ID" value="PSU_v2.g6302"/>
</dbReference>
<keyword evidence="5" id="KW-0687">Ribonucleoprotein</keyword>
<dbReference type="SUPFAM" id="SSF54565">
    <property type="entry name" value="Ribosomal protein S16"/>
    <property type="match status" value="1"/>
</dbReference>
<dbReference type="GO" id="GO:0003735">
    <property type="term" value="F:structural constituent of ribosome"/>
    <property type="evidence" value="ECO:0007669"/>
    <property type="project" value="InterPro"/>
</dbReference>
<sequence length="138" mass="15574">MRQLINPKTFGRPSIGLALFGCTNRPFYHICIFPDRSLGRRYEENIIEQVGTFDPLPNAKNEKLVSMNIGRMKYWIGERNAQISVPVLELLGLSGLFPIHPKTYVRAKEQRETLAQQVAALQAATSTPSEETEKTPES</sequence>
<organism evidence="8 9">
    <name type="scientific">Panagrolaimus superbus</name>
    <dbReference type="NCBI Taxonomy" id="310955"/>
    <lineage>
        <taxon>Eukaryota</taxon>
        <taxon>Metazoa</taxon>
        <taxon>Ecdysozoa</taxon>
        <taxon>Nematoda</taxon>
        <taxon>Chromadorea</taxon>
        <taxon>Rhabditida</taxon>
        <taxon>Tylenchina</taxon>
        <taxon>Panagrolaimomorpha</taxon>
        <taxon>Panagrolaimoidea</taxon>
        <taxon>Panagrolaimidae</taxon>
        <taxon>Panagrolaimus</taxon>
    </lineage>
</organism>
<evidence type="ECO:0000256" key="7">
    <source>
        <dbReference type="ARBA" id="ARBA00035438"/>
    </source>
</evidence>
<evidence type="ECO:0000256" key="4">
    <source>
        <dbReference type="ARBA" id="ARBA00023128"/>
    </source>
</evidence>
<comment type="subcellular location">
    <subcellularLocation>
        <location evidence="1">Mitochondrion</location>
    </subcellularLocation>
</comment>
<evidence type="ECO:0000256" key="1">
    <source>
        <dbReference type="ARBA" id="ARBA00004173"/>
    </source>
</evidence>
<keyword evidence="3" id="KW-0689">Ribosomal protein</keyword>
<dbReference type="FunFam" id="3.30.1320.10:FF:000004">
    <property type="entry name" value="28S ribosomal protein S16, mitochondrial"/>
    <property type="match status" value="1"/>
</dbReference>
<comment type="similarity">
    <text evidence="2">Belongs to the bacterial ribosomal protein bS16 family.</text>
</comment>
<dbReference type="Gene3D" id="3.30.1320.10">
    <property type="match status" value="1"/>
</dbReference>
<reference evidence="9" key="1">
    <citation type="submission" date="2022-11" db="UniProtKB">
        <authorList>
            <consortium name="WormBaseParasite"/>
        </authorList>
    </citation>
    <scope>IDENTIFICATION</scope>
</reference>